<keyword evidence="6" id="KW-0496">Mitochondrion</keyword>
<dbReference type="Proteomes" id="UP001608902">
    <property type="component" value="Unassembled WGS sequence"/>
</dbReference>
<evidence type="ECO:0000256" key="4">
    <source>
        <dbReference type="ARBA" id="ARBA00022840"/>
    </source>
</evidence>
<evidence type="ECO:0000256" key="6">
    <source>
        <dbReference type="RuleBase" id="RU366032"/>
    </source>
</evidence>
<feature type="domain" description="Branched-chain alpha-ketoacid dehydrogenase kinase/Pyruvate dehydrogenase kinase N-terminal" evidence="7">
    <location>
        <begin position="29"/>
        <end position="100"/>
    </location>
</feature>
<dbReference type="PANTHER" id="PTHR11947">
    <property type="entry name" value="PYRUVATE DEHYDROGENASE KINASE"/>
    <property type="match status" value="1"/>
</dbReference>
<dbReference type="Gene3D" id="1.20.140.20">
    <property type="entry name" value="Alpha-ketoacid/pyruvate dehydrogenase kinase, N-terminal domain"/>
    <property type="match status" value="1"/>
</dbReference>
<gene>
    <name evidence="8" type="ORF">AB6A40_011742</name>
</gene>
<keyword evidence="2 6" id="KW-0547">Nucleotide-binding</keyword>
<dbReference type="AlphaFoldDB" id="A0ABD6F404"/>
<dbReference type="PANTHER" id="PTHR11947:SF3">
    <property type="entry name" value="[PYRUVATE DEHYDROGENASE (ACETYL-TRANSFERRING)] KINASE, MITOCHONDRIAL"/>
    <property type="match status" value="1"/>
</dbReference>
<comment type="catalytic activity">
    <reaction evidence="5">
        <text>L-seryl-[pyruvate dehydrogenase E1 alpha subunit] + ATP = O-phospho-L-seryl-[pyruvate dehydrogenase E1 alpha subunit] + ADP + H(+)</text>
        <dbReference type="Rhea" id="RHEA:23052"/>
        <dbReference type="Rhea" id="RHEA-COMP:13689"/>
        <dbReference type="Rhea" id="RHEA-COMP:13690"/>
        <dbReference type="ChEBI" id="CHEBI:15378"/>
        <dbReference type="ChEBI" id="CHEBI:29999"/>
        <dbReference type="ChEBI" id="CHEBI:30616"/>
        <dbReference type="ChEBI" id="CHEBI:83421"/>
        <dbReference type="ChEBI" id="CHEBI:456216"/>
        <dbReference type="EC" id="2.7.11.2"/>
    </reaction>
</comment>
<dbReference type="EMBL" id="JBGFUD010026914">
    <property type="protein sequence ID" value="MFH4985033.1"/>
    <property type="molecule type" value="Genomic_DNA"/>
</dbReference>
<accession>A0ABD6F404</accession>
<organism evidence="8 9">
    <name type="scientific">Gnathostoma spinigerum</name>
    <dbReference type="NCBI Taxonomy" id="75299"/>
    <lineage>
        <taxon>Eukaryota</taxon>
        <taxon>Metazoa</taxon>
        <taxon>Ecdysozoa</taxon>
        <taxon>Nematoda</taxon>
        <taxon>Chromadorea</taxon>
        <taxon>Rhabditida</taxon>
        <taxon>Spirurina</taxon>
        <taxon>Gnathostomatomorpha</taxon>
        <taxon>Gnathostomatoidea</taxon>
        <taxon>Gnathostomatidae</taxon>
        <taxon>Gnathostoma</taxon>
    </lineage>
</organism>
<dbReference type="InterPro" id="IPR018955">
    <property type="entry name" value="BCDHK/PDK_N"/>
</dbReference>
<keyword evidence="1 6" id="KW-0808">Transferase</keyword>
<evidence type="ECO:0000256" key="1">
    <source>
        <dbReference type="ARBA" id="ARBA00022679"/>
    </source>
</evidence>
<dbReference type="EC" id="2.7.11.-" evidence="6"/>
<dbReference type="GO" id="GO:0005524">
    <property type="term" value="F:ATP binding"/>
    <property type="evidence" value="ECO:0007669"/>
    <property type="project" value="UniProtKB-UniRule"/>
</dbReference>
<dbReference type="InterPro" id="IPR036784">
    <property type="entry name" value="AK/P_DHK_N_sf"/>
</dbReference>
<comment type="similarity">
    <text evidence="6">Belongs to the PDK/BCKDK protein kinase family.</text>
</comment>
<comment type="caution">
    <text evidence="8">The sequence shown here is derived from an EMBL/GenBank/DDBJ whole genome shotgun (WGS) entry which is preliminary data.</text>
</comment>
<sequence length="116" mass="13574">MYLTRRLFGQLAGSFAQKLDHYSQFQPSPLSIQRYLDFGRNGTAQTSYLFLKKEMLVRLANIMQEISLLPRNLSKMPSTKLVSDWYRESFEDLLKFEDSPPSTDNISKYSLLFYSL</sequence>
<dbReference type="GO" id="GO:0004740">
    <property type="term" value="F:pyruvate dehydrogenase (acetyl-transferring) kinase activity"/>
    <property type="evidence" value="ECO:0007669"/>
    <property type="project" value="UniProtKB-EC"/>
</dbReference>
<protein>
    <recommendedName>
        <fullName evidence="6">Protein-serine/threonine kinase</fullName>
        <ecNumber evidence="6">2.7.11.-</ecNumber>
    </recommendedName>
</protein>
<comment type="subcellular location">
    <subcellularLocation>
        <location evidence="6">Mitochondrion matrix</location>
    </subcellularLocation>
</comment>
<evidence type="ECO:0000259" key="7">
    <source>
        <dbReference type="Pfam" id="PF10436"/>
    </source>
</evidence>
<proteinExistence type="inferred from homology"/>
<evidence type="ECO:0000256" key="5">
    <source>
        <dbReference type="ARBA" id="ARBA00048201"/>
    </source>
</evidence>
<evidence type="ECO:0000256" key="2">
    <source>
        <dbReference type="ARBA" id="ARBA00022741"/>
    </source>
</evidence>
<dbReference type="SUPFAM" id="SSF69012">
    <property type="entry name" value="alpha-ketoacid dehydrogenase kinase, N-terminal domain"/>
    <property type="match status" value="1"/>
</dbReference>
<evidence type="ECO:0000256" key="3">
    <source>
        <dbReference type="ARBA" id="ARBA00022777"/>
    </source>
</evidence>
<dbReference type="GO" id="GO:0005759">
    <property type="term" value="C:mitochondrial matrix"/>
    <property type="evidence" value="ECO:0007669"/>
    <property type="project" value="UniProtKB-SubCell"/>
</dbReference>
<name>A0ABD6F404_9BILA</name>
<dbReference type="InterPro" id="IPR039028">
    <property type="entry name" value="BCKD/PDK"/>
</dbReference>
<dbReference type="Pfam" id="PF10436">
    <property type="entry name" value="BCDHK_Adom3"/>
    <property type="match status" value="1"/>
</dbReference>
<evidence type="ECO:0000313" key="9">
    <source>
        <dbReference type="Proteomes" id="UP001608902"/>
    </source>
</evidence>
<keyword evidence="3 6" id="KW-0418">Kinase</keyword>
<reference evidence="8 9" key="1">
    <citation type="submission" date="2024-08" db="EMBL/GenBank/DDBJ databases">
        <title>Gnathostoma spinigerum genome.</title>
        <authorList>
            <person name="Gonzalez-Bertolin B."/>
            <person name="Monzon S."/>
            <person name="Zaballos A."/>
            <person name="Jimenez P."/>
            <person name="Dekumyoy P."/>
            <person name="Varona S."/>
            <person name="Cuesta I."/>
            <person name="Sumanam S."/>
            <person name="Adisakwattana P."/>
            <person name="Gasser R.B."/>
            <person name="Hernandez-Gonzalez A."/>
            <person name="Young N.D."/>
            <person name="Perteguer M.J."/>
        </authorList>
    </citation>
    <scope>NUCLEOTIDE SEQUENCE [LARGE SCALE GENOMIC DNA]</scope>
    <source>
        <strain evidence="8">AL3</strain>
        <tissue evidence="8">Liver</tissue>
    </source>
</reference>
<keyword evidence="4 6" id="KW-0067">ATP-binding</keyword>
<keyword evidence="9" id="KW-1185">Reference proteome</keyword>
<evidence type="ECO:0000313" key="8">
    <source>
        <dbReference type="EMBL" id="MFH4985033.1"/>
    </source>
</evidence>